<dbReference type="CDD" id="cd16015">
    <property type="entry name" value="LTA_synthase"/>
    <property type="match status" value="1"/>
</dbReference>
<feature type="domain" description="Sulfatase N-terminal" evidence="7">
    <location>
        <begin position="280"/>
        <end position="570"/>
    </location>
</feature>
<gene>
    <name evidence="8" type="ORF">SAMN05444281_1922</name>
</gene>
<reference evidence="9" key="1">
    <citation type="submission" date="2016-11" db="EMBL/GenBank/DDBJ databases">
        <authorList>
            <person name="Varghese N."/>
            <person name="Submissions S."/>
        </authorList>
    </citation>
    <scope>NUCLEOTIDE SEQUENCE [LARGE SCALE GENOMIC DNA]</scope>
    <source>
        <strain evidence="9">DSM 100572</strain>
    </source>
</reference>
<protein>
    <submittedName>
        <fullName evidence="8">Uncharacterized sulfatase</fullName>
    </submittedName>
</protein>
<organism evidence="8 9">
    <name type="scientific">Wenyingzhuangia marina</name>
    <dbReference type="NCBI Taxonomy" id="1195760"/>
    <lineage>
        <taxon>Bacteria</taxon>
        <taxon>Pseudomonadati</taxon>
        <taxon>Bacteroidota</taxon>
        <taxon>Flavobacteriia</taxon>
        <taxon>Flavobacteriales</taxon>
        <taxon>Flavobacteriaceae</taxon>
        <taxon>Wenyingzhuangia</taxon>
    </lineage>
</organism>
<keyword evidence="3 6" id="KW-0812">Transmembrane</keyword>
<accession>A0A1M5VN26</accession>
<proteinExistence type="predicted"/>
<dbReference type="PANTHER" id="PTHR47371:SF3">
    <property type="entry name" value="PHOSPHOGLYCEROL TRANSFERASE I"/>
    <property type="match status" value="1"/>
</dbReference>
<keyword evidence="9" id="KW-1185">Reference proteome</keyword>
<evidence type="ECO:0000313" key="8">
    <source>
        <dbReference type="EMBL" id="SHH76444.1"/>
    </source>
</evidence>
<keyword evidence="4 6" id="KW-1133">Transmembrane helix</keyword>
<feature type="transmembrane region" description="Helical" evidence="6">
    <location>
        <begin position="93"/>
        <end position="111"/>
    </location>
</feature>
<dbReference type="RefSeq" id="WP_073120873.1">
    <property type="nucleotide sequence ID" value="NZ_BMEN01000003.1"/>
</dbReference>
<feature type="transmembrane region" description="Helical" evidence="6">
    <location>
        <begin position="140"/>
        <end position="161"/>
    </location>
</feature>
<dbReference type="PANTHER" id="PTHR47371">
    <property type="entry name" value="LIPOTEICHOIC ACID SYNTHASE"/>
    <property type="match status" value="1"/>
</dbReference>
<keyword evidence="2" id="KW-1003">Cell membrane</keyword>
<dbReference type="OrthoDB" id="9777768at2"/>
<evidence type="ECO:0000256" key="4">
    <source>
        <dbReference type="ARBA" id="ARBA00022989"/>
    </source>
</evidence>
<name>A0A1M5VN26_9FLAO</name>
<dbReference type="GO" id="GO:0005886">
    <property type="term" value="C:plasma membrane"/>
    <property type="evidence" value="ECO:0007669"/>
    <property type="project" value="UniProtKB-SubCell"/>
</dbReference>
<dbReference type="AlphaFoldDB" id="A0A1M5VN26"/>
<dbReference type="EMBL" id="FQXQ01000003">
    <property type="protein sequence ID" value="SHH76444.1"/>
    <property type="molecule type" value="Genomic_DNA"/>
</dbReference>
<evidence type="ECO:0000256" key="5">
    <source>
        <dbReference type="ARBA" id="ARBA00023136"/>
    </source>
</evidence>
<dbReference type="SUPFAM" id="SSF53649">
    <property type="entry name" value="Alkaline phosphatase-like"/>
    <property type="match status" value="1"/>
</dbReference>
<dbReference type="InterPro" id="IPR017850">
    <property type="entry name" value="Alkaline_phosphatase_core_sf"/>
</dbReference>
<sequence>MKSIKETSKFHQFLDANRTFSGVFITWLIILFLFSFGEIIYNGVTNEFPSNVIKTGLWSMVLNIIFWAKWLIFEYFIYLILFMNNKKVAKITAYTFIIILAIIQICLIQYFKTALVPLGADIYNYSFEDIKQTLESSGGIGFLPIIGIVVISILVVFFLNIGYKFIKLPYKIAFSLPVISIILLFFNLNNINQIIKFNSDFENSLVLNKSDFFYKSSYNHFFPKEYELDIYADSYIGDYEGEDVKTLYFEYIDEENYPFLHENNSPDVLSTFINKSDQKPNIVILLVEGLGRAFTNKGAYLGNFTPFIDSLSTESLYWKNFLSEGGRTFAVLPSLMASLPFGENGYLALGNKMPKHLSLFNILNNNGYESSFYYGGESKFDNMKLFLEQNNVEINDYDSFPKNAIKLPAASNSGFSWGYSDKALFKHFLNSNNPNKTPKLSVLLTVATHSPFLVEEQEKYNQKFEDRLNELNFDENTKKTRRNYKAQFASIMYADDAVKEFINEYKKRPDFKNTIFIITGDHRLPEIPMATKIDRYHVPLIIYSPMLKQNEMFASVSTHFDIAPSLLSYLKNSYNIKTPSIASWMGDGLDTIRSFRNIHSYPLIQTKTDINDYILGNYHLNGDNLFELNQNLGEATLNDDDIKNRIKNVFNTFKRKSKSITLDKKIIPDSIYNKYTK</sequence>
<dbReference type="InterPro" id="IPR000917">
    <property type="entry name" value="Sulfatase_N"/>
</dbReference>
<dbReference type="Proteomes" id="UP000184109">
    <property type="component" value="Unassembled WGS sequence"/>
</dbReference>
<feature type="transmembrane region" description="Helical" evidence="6">
    <location>
        <begin position="20"/>
        <end position="41"/>
    </location>
</feature>
<dbReference type="Gene3D" id="3.40.720.10">
    <property type="entry name" value="Alkaline Phosphatase, subunit A"/>
    <property type="match status" value="1"/>
</dbReference>
<evidence type="ECO:0000313" key="9">
    <source>
        <dbReference type="Proteomes" id="UP000184109"/>
    </source>
</evidence>
<keyword evidence="5 6" id="KW-0472">Membrane</keyword>
<dbReference type="Pfam" id="PF00884">
    <property type="entry name" value="Sulfatase"/>
    <property type="match status" value="1"/>
</dbReference>
<evidence type="ECO:0000256" key="2">
    <source>
        <dbReference type="ARBA" id="ARBA00022475"/>
    </source>
</evidence>
<feature type="transmembrane region" description="Helical" evidence="6">
    <location>
        <begin position="168"/>
        <end position="188"/>
    </location>
</feature>
<dbReference type="STRING" id="1195760.SAMN05444281_1922"/>
<comment type="subcellular location">
    <subcellularLocation>
        <location evidence="1">Cell membrane</location>
        <topology evidence="1">Multi-pass membrane protein</topology>
    </subcellularLocation>
</comment>
<evidence type="ECO:0000256" key="6">
    <source>
        <dbReference type="SAM" id="Phobius"/>
    </source>
</evidence>
<dbReference type="InterPro" id="IPR050448">
    <property type="entry name" value="OpgB/LTA_synthase_biosynth"/>
</dbReference>
<evidence type="ECO:0000256" key="3">
    <source>
        <dbReference type="ARBA" id="ARBA00022692"/>
    </source>
</evidence>
<feature type="transmembrane region" description="Helical" evidence="6">
    <location>
        <begin position="61"/>
        <end position="81"/>
    </location>
</feature>
<evidence type="ECO:0000259" key="7">
    <source>
        <dbReference type="Pfam" id="PF00884"/>
    </source>
</evidence>
<evidence type="ECO:0000256" key="1">
    <source>
        <dbReference type="ARBA" id="ARBA00004651"/>
    </source>
</evidence>